<proteinExistence type="predicted"/>
<name>K0UWC9_MYCVA</name>
<evidence type="ECO:0000313" key="2">
    <source>
        <dbReference type="EMBL" id="EJZ06908.1"/>
    </source>
</evidence>
<evidence type="ECO:0000256" key="1">
    <source>
        <dbReference type="SAM" id="MobiDB-lite"/>
    </source>
</evidence>
<reference evidence="2 3" key="1">
    <citation type="journal article" date="2012" name="J. Bacteriol.">
        <title>Complete Genome Sequence of Mycobacterium vaccae Type Strain ATCC 25954.</title>
        <authorList>
            <person name="Ho Y.S."/>
            <person name="Adroub S.A."/>
            <person name="Abadi M."/>
            <person name="Al Alwan B."/>
            <person name="Alkhateeb R."/>
            <person name="Gao G."/>
            <person name="Ragab A."/>
            <person name="Ali S."/>
            <person name="van Soolingen D."/>
            <person name="Bitter W."/>
            <person name="Pain A."/>
            <person name="Abdallah A.M."/>
        </authorList>
    </citation>
    <scope>NUCLEOTIDE SEQUENCE [LARGE SCALE GENOMIC DNA]</scope>
    <source>
        <strain evidence="2 3">ATCC 25954</strain>
    </source>
</reference>
<accession>K0UWC9</accession>
<feature type="region of interest" description="Disordered" evidence="1">
    <location>
        <begin position="52"/>
        <end position="110"/>
    </location>
</feature>
<dbReference type="HOGENOM" id="CLU_2437631_0_0_11"/>
<sequence>MAFKLTYSDGQESQHDDDTVWDLDDGVLKLGRKKGQWSVLLSPSHWAVLEFVGSSGDDGESDKDSDKDSDEDSKDEDSKDDKDDSEDKDSEDKSDTKSAKSTKSKDDKDD</sequence>
<comment type="caution">
    <text evidence="2">The sequence shown here is derived from an EMBL/GenBank/DDBJ whole genome shotgun (WGS) entry which is preliminary data.</text>
</comment>
<dbReference type="PATRIC" id="fig|1194972.3.peg.4037"/>
<dbReference type="EMBL" id="ALQA01000050">
    <property type="protein sequence ID" value="EJZ06908.1"/>
    <property type="molecule type" value="Genomic_DNA"/>
</dbReference>
<evidence type="ECO:0000313" key="3">
    <source>
        <dbReference type="Proteomes" id="UP000006072"/>
    </source>
</evidence>
<dbReference type="RefSeq" id="WP_003930031.1">
    <property type="nucleotide sequence ID" value="NZ_JH814688.1"/>
</dbReference>
<dbReference type="eggNOG" id="ENOG5032P7H">
    <property type="taxonomic scope" value="Bacteria"/>
</dbReference>
<dbReference type="AlphaFoldDB" id="K0UWC9"/>
<dbReference type="Proteomes" id="UP000006072">
    <property type="component" value="Unassembled WGS sequence"/>
</dbReference>
<keyword evidence="3" id="KW-1185">Reference proteome</keyword>
<organism evidence="2 3">
    <name type="scientific">Mycolicibacterium vaccae ATCC 25954</name>
    <dbReference type="NCBI Taxonomy" id="1194972"/>
    <lineage>
        <taxon>Bacteria</taxon>
        <taxon>Bacillati</taxon>
        <taxon>Actinomycetota</taxon>
        <taxon>Actinomycetes</taxon>
        <taxon>Mycobacteriales</taxon>
        <taxon>Mycobacteriaceae</taxon>
        <taxon>Mycolicibacterium</taxon>
    </lineage>
</organism>
<feature type="compositionally biased region" description="Acidic residues" evidence="1">
    <location>
        <begin position="57"/>
        <end position="75"/>
    </location>
</feature>
<gene>
    <name evidence="2" type="ORF">MVAC_20268</name>
</gene>
<protein>
    <submittedName>
        <fullName evidence="2">Uncharacterized protein</fullName>
    </submittedName>
</protein>
<feature type="compositionally biased region" description="Basic and acidic residues" evidence="1">
    <location>
        <begin position="90"/>
        <end position="110"/>
    </location>
</feature>